<dbReference type="RefSeq" id="WP_211800742.1">
    <property type="nucleotide sequence ID" value="NZ_JAGSCS010000006.1"/>
</dbReference>
<proteinExistence type="predicted"/>
<dbReference type="Proteomes" id="UP000675379">
    <property type="component" value="Unassembled WGS sequence"/>
</dbReference>
<evidence type="ECO:0000313" key="1">
    <source>
        <dbReference type="EMBL" id="MBR0576010.1"/>
    </source>
</evidence>
<dbReference type="InterPro" id="IPR014942">
    <property type="entry name" value="AbiEii"/>
</dbReference>
<name>A0A941HQH3_9CLOT</name>
<keyword evidence="2" id="KW-1185">Reference proteome</keyword>
<dbReference type="Gene3D" id="3.10.450.620">
    <property type="entry name" value="JHP933, nucleotidyltransferase-like core domain"/>
    <property type="match status" value="1"/>
</dbReference>
<gene>
    <name evidence="1" type="ORF">KCG48_06605</name>
</gene>
<reference evidence="1" key="1">
    <citation type="submission" date="2021-04" db="EMBL/GenBank/DDBJ databases">
        <title>Proteiniclasticum sedimins sp. nov., an obligate anaerobic bacterium isolated from anaerobic sludge.</title>
        <authorList>
            <person name="Liu J."/>
        </authorList>
    </citation>
    <scope>NUCLEOTIDE SEQUENCE</scope>
    <source>
        <strain evidence="1">BAD-10</strain>
    </source>
</reference>
<dbReference type="AlphaFoldDB" id="A0A941HQH3"/>
<evidence type="ECO:0000313" key="2">
    <source>
        <dbReference type="Proteomes" id="UP000675379"/>
    </source>
</evidence>
<sequence>MPEWSKQRLGIQAKELGFVRDTYEKVCRLTEILKFISQDSALQNSLALKGGTAINLLFFNLPRLSVDIDLDFIENVSREEMLLSRSIISDRIEKYMKANRYTLSQKSKKSHALDSLVFDYTNSAGMKDNIKVEINYMLRSHLLGTTKTLFNSTWEPEEISVRCVAPIEIFGSKIVALINRTAARDLYDLYRLVNDDLFTEPEKGLLRKCVVFYSAISSESPLTIFQLDNIDSFTPRQIKTDLYPVLRNNDKFDLKSAKRDVKTWLEDLLQLDTHEQEFLKAFRSGTYLPELLFGSSEISERIQNHPMALWRCSQAPITP</sequence>
<accession>A0A941HQH3</accession>
<organism evidence="1 2">
    <name type="scientific">Proteiniclasticum sediminis</name>
    <dbReference type="NCBI Taxonomy" id="2804028"/>
    <lineage>
        <taxon>Bacteria</taxon>
        <taxon>Bacillati</taxon>
        <taxon>Bacillota</taxon>
        <taxon>Clostridia</taxon>
        <taxon>Eubacteriales</taxon>
        <taxon>Clostridiaceae</taxon>
        <taxon>Proteiniclasticum</taxon>
    </lineage>
</organism>
<keyword evidence="1" id="KW-0808">Transferase</keyword>
<dbReference type="EMBL" id="JAGSCS010000006">
    <property type="protein sequence ID" value="MBR0576010.1"/>
    <property type="molecule type" value="Genomic_DNA"/>
</dbReference>
<comment type="caution">
    <text evidence="1">The sequence shown here is derived from an EMBL/GenBank/DDBJ whole genome shotgun (WGS) entry which is preliminary data.</text>
</comment>
<dbReference type="Pfam" id="PF08843">
    <property type="entry name" value="AbiEii"/>
    <property type="match status" value="1"/>
</dbReference>
<protein>
    <submittedName>
        <fullName evidence="1">Nucleotidyl transferase AbiEii/AbiGii toxin family protein</fullName>
    </submittedName>
</protein>
<dbReference type="GO" id="GO:0016740">
    <property type="term" value="F:transferase activity"/>
    <property type="evidence" value="ECO:0007669"/>
    <property type="project" value="UniProtKB-KW"/>
</dbReference>